<comment type="caution">
    <text evidence="4">The sequence shown here is derived from an EMBL/GenBank/DDBJ whole genome shotgun (WGS) entry which is preliminary data.</text>
</comment>
<dbReference type="PANTHER" id="PTHR24006:SF905">
    <property type="entry name" value="UBIQUITIN CARBOXYL-TERMINAL HYDROLASE 1"/>
    <property type="match status" value="1"/>
</dbReference>
<evidence type="ECO:0000313" key="5">
    <source>
        <dbReference type="Proteomes" id="UP001431783"/>
    </source>
</evidence>
<dbReference type="AlphaFoldDB" id="A0AAW1UVP6"/>
<evidence type="ECO:0000256" key="1">
    <source>
        <dbReference type="ARBA" id="ARBA00009085"/>
    </source>
</evidence>
<feature type="region of interest" description="Disordered" evidence="2">
    <location>
        <begin position="123"/>
        <end position="142"/>
    </location>
</feature>
<dbReference type="InterPro" id="IPR028889">
    <property type="entry name" value="USP"/>
</dbReference>
<dbReference type="PROSITE" id="PS00973">
    <property type="entry name" value="USP_2"/>
    <property type="match status" value="1"/>
</dbReference>
<proteinExistence type="inferred from homology"/>
<reference evidence="4 5" key="1">
    <citation type="submission" date="2023-03" db="EMBL/GenBank/DDBJ databases">
        <title>Genome insight into feeding habits of ladybird beetles.</title>
        <authorList>
            <person name="Li H.-S."/>
            <person name="Huang Y.-H."/>
            <person name="Pang H."/>
        </authorList>
    </citation>
    <scope>NUCLEOTIDE SEQUENCE [LARGE SCALE GENOMIC DNA]</scope>
    <source>
        <strain evidence="4">SYSU_2023b</strain>
        <tissue evidence="4">Whole body</tissue>
    </source>
</reference>
<dbReference type="EMBL" id="JARQZJ010000093">
    <property type="protein sequence ID" value="KAK9884553.1"/>
    <property type="molecule type" value="Genomic_DNA"/>
</dbReference>
<dbReference type="Pfam" id="PF00443">
    <property type="entry name" value="UCH"/>
    <property type="match status" value="1"/>
</dbReference>
<gene>
    <name evidence="4" type="ORF">WA026_007396</name>
</gene>
<dbReference type="InterPro" id="IPR050164">
    <property type="entry name" value="Peptidase_C19"/>
</dbReference>
<dbReference type="Proteomes" id="UP001431783">
    <property type="component" value="Unassembled WGS sequence"/>
</dbReference>
<sequence>MTILENEVNPIHLHISDSEYSNSHCKRKYSSEDKDPSAKKQLLEVESNMLNGYRSENRHNGDNMQEAPVASLSNMGNTCYLNSVLYTLRFAPTFLHNLHHLIGDLALVNGRLSQNRAKTSSLGRNIGAIGGPNSRSSSSGTSSKDLFSIASDVVPKSKVQIVTERLHDLYMTMHNLELKESTDPYQPVALLHAVREANAIFEGNHQQDAHELLLYLLDNIRETCDFLSTQLQHNPDLLNEPESTSSSNSGKMWGVRRSWKKSQSKKEKISKESINEEIINGSTIAEVDDSEMNANSDMQQKKIGYNFLAEDFEGITLVRTKCLECETITERKELFYDIPVPIMSDDDFDITEIENIDPSDIYRNACVTFEKLCDANKYLCEKCERYNEANREVLFETLPNIMILQLKRFNTSTSGVHKVNTYLPTPLNLDCFCESCYNLEEDVLSPHYYRLCCIIMHLGGTMASGHYITYVKASNYYNSYHDCSRDLPKSSLSASCSEKSLNILKFLKPRAVANSFMEGRNGISSKSILNGLKICKSIDCCSVKLNKNVLENALNSQVKRNDHEEDLWLECDDESIRYLKSPELTQILGYKPNSTATPYLLFYSKINRNYEKNSD</sequence>
<evidence type="ECO:0000256" key="2">
    <source>
        <dbReference type="SAM" id="MobiDB-lite"/>
    </source>
</evidence>
<dbReference type="GO" id="GO:0004843">
    <property type="term" value="F:cysteine-type deubiquitinase activity"/>
    <property type="evidence" value="ECO:0007669"/>
    <property type="project" value="InterPro"/>
</dbReference>
<dbReference type="SUPFAM" id="SSF54001">
    <property type="entry name" value="Cysteine proteinases"/>
    <property type="match status" value="1"/>
</dbReference>
<evidence type="ECO:0000313" key="4">
    <source>
        <dbReference type="EMBL" id="KAK9884553.1"/>
    </source>
</evidence>
<feature type="domain" description="USP" evidence="3">
    <location>
        <begin position="70"/>
        <end position="606"/>
    </location>
</feature>
<comment type="similarity">
    <text evidence="1">Belongs to the peptidase C19 family.</text>
</comment>
<dbReference type="GO" id="GO:0005634">
    <property type="term" value="C:nucleus"/>
    <property type="evidence" value="ECO:0007669"/>
    <property type="project" value="TreeGrafter"/>
</dbReference>
<name>A0AAW1UVP6_9CUCU</name>
<dbReference type="PROSITE" id="PS50235">
    <property type="entry name" value="USP_3"/>
    <property type="match status" value="1"/>
</dbReference>
<dbReference type="InterPro" id="IPR018200">
    <property type="entry name" value="USP_CS"/>
</dbReference>
<dbReference type="PANTHER" id="PTHR24006">
    <property type="entry name" value="UBIQUITIN CARBOXYL-TERMINAL HYDROLASE"/>
    <property type="match status" value="1"/>
</dbReference>
<dbReference type="GO" id="GO:0016579">
    <property type="term" value="P:protein deubiquitination"/>
    <property type="evidence" value="ECO:0007669"/>
    <property type="project" value="InterPro"/>
</dbReference>
<dbReference type="InterPro" id="IPR038765">
    <property type="entry name" value="Papain-like_cys_pep_sf"/>
</dbReference>
<evidence type="ECO:0000259" key="3">
    <source>
        <dbReference type="PROSITE" id="PS50235"/>
    </source>
</evidence>
<dbReference type="Gene3D" id="3.90.70.10">
    <property type="entry name" value="Cysteine proteinases"/>
    <property type="match status" value="1"/>
</dbReference>
<keyword evidence="5" id="KW-1185">Reference proteome</keyword>
<protein>
    <recommendedName>
        <fullName evidence="3">USP domain-containing protein</fullName>
    </recommendedName>
</protein>
<dbReference type="InterPro" id="IPR001394">
    <property type="entry name" value="Peptidase_C19_UCH"/>
</dbReference>
<organism evidence="4 5">
    <name type="scientific">Henosepilachna vigintioctopunctata</name>
    <dbReference type="NCBI Taxonomy" id="420089"/>
    <lineage>
        <taxon>Eukaryota</taxon>
        <taxon>Metazoa</taxon>
        <taxon>Ecdysozoa</taxon>
        <taxon>Arthropoda</taxon>
        <taxon>Hexapoda</taxon>
        <taxon>Insecta</taxon>
        <taxon>Pterygota</taxon>
        <taxon>Neoptera</taxon>
        <taxon>Endopterygota</taxon>
        <taxon>Coleoptera</taxon>
        <taxon>Polyphaga</taxon>
        <taxon>Cucujiformia</taxon>
        <taxon>Coccinelloidea</taxon>
        <taxon>Coccinellidae</taxon>
        <taxon>Epilachninae</taxon>
        <taxon>Epilachnini</taxon>
        <taxon>Henosepilachna</taxon>
    </lineage>
</organism>
<dbReference type="GO" id="GO:0005829">
    <property type="term" value="C:cytosol"/>
    <property type="evidence" value="ECO:0007669"/>
    <property type="project" value="TreeGrafter"/>
</dbReference>
<accession>A0AAW1UVP6</accession>